<organism evidence="1 2">
    <name type="scientific">Rhamnusium bicolor</name>
    <dbReference type="NCBI Taxonomy" id="1586634"/>
    <lineage>
        <taxon>Eukaryota</taxon>
        <taxon>Metazoa</taxon>
        <taxon>Ecdysozoa</taxon>
        <taxon>Arthropoda</taxon>
        <taxon>Hexapoda</taxon>
        <taxon>Insecta</taxon>
        <taxon>Pterygota</taxon>
        <taxon>Neoptera</taxon>
        <taxon>Endopterygota</taxon>
        <taxon>Coleoptera</taxon>
        <taxon>Polyphaga</taxon>
        <taxon>Cucujiformia</taxon>
        <taxon>Chrysomeloidea</taxon>
        <taxon>Cerambycidae</taxon>
        <taxon>Lepturinae</taxon>
        <taxon>Rhagiini</taxon>
        <taxon>Rhamnusium</taxon>
    </lineage>
</organism>
<protein>
    <submittedName>
        <fullName evidence="1">Uncharacterized protein</fullName>
    </submittedName>
</protein>
<gene>
    <name evidence="1" type="ORF">NQ314_012385</name>
</gene>
<proteinExistence type="predicted"/>
<reference evidence="1" key="1">
    <citation type="journal article" date="2023" name="Insect Mol. Biol.">
        <title>Genome sequencing provides insights into the evolution of gene families encoding plant cell wall-degrading enzymes in longhorned beetles.</title>
        <authorList>
            <person name="Shin N.R."/>
            <person name="Okamura Y."/>
            <person name="Kirsch R."/>
            <person name="Pauchet Y."/>
        </authorList>
    </citation>
    <scope>NUCLEOTIDE SEQUENCE</scope>
    <source>
        <strain evidence="1">RBIC_L_NR</strain>
    </source>
</reference>
<sequence>MGSKNILMVYFGEQITQKKPSILRAMYIILRTMLEIEEKSHISKHGKLLAYLKRQNVGFRSKKSNILSRENIENFYNVRDQLQNNPSK</sequence>
<evidence type="ECO:0000313" key="1">
    <source>
        <dbReference type="EMBL" id="KAJ8936380.1"/>
    </source>
</evidence>
<dbReference type="AlphaFoldDB" id="A0AAV8XCT8"/>
<keyword evidence="2" id="KW-1185">Reference proteome</keyword>
<name>A0AAV8XCT8_9CUCU</name>
<dbReference type="Proteomes" id="UP001162156">
    <property type="component" value="Unassembled WGS sequence"/>
</dbReference>
<accession>A0AAV8XCT8</accession>
<dbReference type="EMBL" id="JANEYF010003420">
    <property type="protein sequence ID" value="KAJ8936380.1"/>
    <property type="molecule type" value="Genomic_DNA"/>
</dbReference>
<comment type="caution">
    <text evidence="1">The sequence shown here is derived from an EMBL/GenBank/DDBJ whole genome shotgun (WGS) entry which is preliminary data.</text>
</comment>
<evidence type="ECO:0000313" key="2">
    <source>
        <dbReference type="Proteomes" id="UP001162156"/>
    </source>
</evidence>